<keyword evidence="1" id="KW-0812">Transmembrane</keyword>
<feature type="transmembrane region" description="Helical" evidence="1">
    <location>
        <begin position="28"/>
        <end position="51"/>
    </location>
</feature>
<proteinExistence type="evidence at transcript level"/>
<evidence type="ECO:0000313" key="2">
    <source>
        <dbReference type="EMBL" id="JAB79885.1"/>
    </source>
</evidence>
<feature type="transmembrane region" description="Helical" evidence="1">
    <location>
        <begin position="124"/>
        <end position="143"/>
    </location>
</feature>
<name>V5H9D2_IXORI</name>
<dbReference type="EMBL" id="GANP01004583">
    <property type="protein sequence ID" value="JAB79885.1"/>
    <property type="molecule type" value="mRNA"/>
</dbReference>
<protein>
    <submittedName>
        <fullName evidence="2">Uncharacterized protein</fullName>
    </submittedName>
</protein>
<evidence type="ECO:0000256" key="1">
    <source>
        <dbReference type="SAM" id="Phobius"/>
    </source>
</evidence>
<dbReference type="AlphaFoldDB" id="V5H9D2"/>
<feature type="transmembrane region" description="Helical" evidence="1">
    <location>
        <begin position="63"/>
        <end position="80"/>
    </location>
</feature>
<keyword evidence="1" id="KW-0472">Membrane</keyword>
<organism evidence="2">
    <name type="scientific">Ixodes ricinus</name>
    <name type="common">Common tick</name>
    <name type="synonym">Acarus ricinus</name>
    <dbReference type="NCBI Taxonomy" id="34613"/>
    <lineage>
        <taxon>Eukaryota</taxon>
        <taxon>Metazoa</taxon>
        <taxon>Ecdysozoa</taxon>
        <taxon>Arthropoda</taxon>
        <taxon>Chelicerata</taxon>
        <taxon>Arachnida</taxon>
        <taxon>Acari</taxon>
        <taxon>Parasitiformes</taxon>
        <taxon>Ixodida</taxon>
        <taxon>Ixodoidea</taxon>
        <taxon>Ixodidae</taxon>
        <taxon>Ixodinae</taxon>
        <taxon>Ixodes</taxon>
    </lineage>
</organism>
<feature type="transmembrane region" description="Helical" evidence="1">
    <location>
        <begin position="95"/>
        <end position="117"/>
    </location>
</feature>
<feature type="non-terminal residue" evidence="2">
    <location>
        <position position="1"/>
    </location>
</feature>
<keyword evidence="1" id="KW-1133">Transmembrane helix</keyword>
<accession>V5H9D2</accession>
<reference evidence="2" key="1">
    <citation type="journal article" date="2015" name="Sci. Rep.">
        <title>Tissue- and time-dependent transcription in Ixodes ricinus salivary glands and midguts when blood feeding on the vertebrate host.</title>
        <authorList>
            <person name="Kotsyfakis M."/>
            <person name="Schwarz A."/>
            <person name="Erhart J."/>
            <person name="Ribeiro J.M."/>
        </authorList>
    </citation>
    <scope>NUCLEOTIDE SEQUENCE</scope>
    <source>
        <tissue evidence="2">Salivary gland and midgut</tissue>
    </source>
</reference>
<sequence>APTQSETTTTAAPNEKSHFWSGGFNRRFLSSVSSFLTLLELSLGIATFELLYNVTGLSTGGHLLMLISFSYGLMCLYVFLSECFSPTETSLSSTLFFFLFNVFGTVNYLACGFAVVLEAQHAETVVAGVLALISALSHLFHMYKSNNSNTVSTQGFQHQPSQTSQPV</sequence>